<dbReference type="InterPro" id="IPR006439">
    <property type="entry name" value="HAD-SF_hydro_IA"/>
</dbReference>
<keyword evidence="4" id="KW-0460">Magnesium</keyword>
<keyword evidence="3" id="KW-0479">Metal-binding</keyword>
<comment type="cofactor">
    <cofactor evidence="1">
        <name>Mg(2+)</name>
        <dbReference type="ChEBI" id="CHEBI:18420"/>
    </cofactor>
</comment>
<dbReference type="AlphaFoldDB" id="A0A7C9VEL7"/>
<dbReference type="SFLD" id="SFLDS00003">
    <property type="entry name" value="Haloacid_Dehalogenase"/>
    <property type="match status" value="1"/>
</dbReference>
<organism evidence="5 6">
    <name type="scientific">Mesorhizobium zhangyense</name>
    <dbReference type="NCBI Taxonomy" id="1776730"/>
    <lineage>
        <taxon>Bacteria</taxon>
        <taxon>Pseudomonadati</taxon>
        <taxon>Pseudomonadota</taxon>
        <taxon>Alphaproteobacteria</taxon>
        <taxon>Hyphomicrobiales</taxon>
        <taxon>Phyllobacteriaceae</taxon>
        <taxon>Mesorhizobium</taxon>
    </lineage>
</organism>
<dbReference type="PANTHER" id="PTHR46193">
    <property type="entry name" value="6-PHOSPHOGLUCONATE PHOSPHATASE"/>
    <property type="match status" value="1"/>
</dbReference>
<dbReference type="SUPFAM" id="SSF56784">
    <property type="entry name" value="HAD-like"/>
    <property type="match status" value="1"/>
</dbReference>
<dbReference type="NCBIfam" id="TIGR01509">
    <property type="entry name" value="HAD-SF-IA-v3"/>
    <property type="match status" value="1"/>
</dbReference>
<sequence>MTTPKLVIFDCDGILVDTERPANEFMASVLTQRGFPVTYEECRRRFVGRSLVSVQQEIEATGITIGNFVDDIYAELPRILDGVQAIPHVETFIQTVEAAGIPFCVASSGKPEKMQMTLGGTGLLPYFEHAMFSATMVERGKPFPDLFLHAAKQMGFAPADCIVIEDTVAGVTAGVSAGMRVFAYHGDPHSDRDGMAAAGGILFDDMRALSGLIPIA</sequence>
<protein>
    <submittedName>
        <fullName evidence="5">HAD family hydrolase</fullName>
    </submittedName>
</protein>
<dbReference type="Pfam" id="PF00702">
    <property type="entry name" value="Hydrolase"/>
    <property type="match status" value="1"/>
</dbReference>
<dbReference type="GO" id="GO:0046872">
    <property type="term" value="F:metal ion binding"/>
    <property type="evidence" value="ECO:0007669"/>
    <property type="project" value="UniProtKB-KW"/>
</dbReference>
<dbReference type="SFLD" id="SFLDG01129">
    <property type="entry name" value="C1.5:_HAD__Beta-PGM__Phosphata"/>
    <property type="match status" value="1"/>
</dbReference>
<reference evidence="5 6" key="1">
    <citation type="submission" date="2020-02" db="EMBL/GenBank/DDBJ databases">
        <title>Genome sequence of the type strain CGMCC 1.15528 of Mesorhizobium zhangyense.</title>
        <authorList>
            <person name="Gao J."/>
            <person name="Sun J."/>
        </authorList>
    </citation>
    <scope>NUCLEOTIDE SEQUENCE [LARGE SCALE GENOMIC DNA]</scope>
    <source>
        <strain evidence="5 6">CGMCC 1.15528</strain>
    </source>
</reference>
<dbReference type="Gene3D" id="3.40.50.1000">
    <property type="entry name" value="HAD superfamily/HAD-like"/>
    <property type="match status" value="1"/>
</dbReference>
<dbReference type="SFLD" id="SFLDG01135">
    <property type="entry name" value="C1.5.6:_HAD__Beta-PGM__Phospha"/>
    <property type="match status" value="1"/>
</dbReference>
<gene>
    <name evidence="5" type="ORF">G6N74_17310</name>
</gene>
<dbReference type="EMBL" id="JAAKZG010000006">
    <property type="protein sequence ID" value="NGN42831.1"/>
    <property type="molecule type" value="Genomic_DNA"/>
</dbReference>
<dbReference type="Gene3D" id="1.10.150.240">
    <property type="entry name" value="Putative phosphatase, domain 2"/>
    <property type="match status" value="1"/>
</dbReference>
<evidence type="ECO:0000256" key="4">
    <source>
        <dbReference type="ARBA" id="ARBA00022842"/>
    </source>
</evidence>
<dbReference type="InterPro" id="IPR023198">
    <property type="entry name" value="PGP-like_dom2"/>
</dbReference>
<dbReference type="InterPro" id="IPR036412">
    <property type="entry name" value="HAD-like_sf"/>
</dbReference>
<dbReference type="PANTHER" id="PTHR46193:SF10">
    <property type="entry name" value="6-PHOSPHOGLUCONATE PHOSPHATASE"/>
    <property type="match status" value="1"/>
</dbReference>
<accession>A0A7C9VEL7</accession>
<evidence type="ECO:0000256" key="3">
    <source>
        <dbReference type="ARBA" id="ARBA00022723"/>
    </source>
</evidence>
<comment type="similarity">
    <text evidence="2">Belongs to the HAD-like hydrolase superfamily. CbbY/CbbZ/Gph/YieH family.</text>
</comment>
<keyword evidence="6" id="KW-1185">Reference proteome</keyword>
<evidence type="ECO:0000313" key="5">
    <source>
        <dbReference type="EMBL" id="NGN42831.1"/>
    </source>
</evidence>
<dbReference type="GO" id="GO:0016787">
    <property type="term" value="F:hydrolase activity"/>
    <property type="evidence" value="ECO:0007669"/>
    <property type="project" value="UniProtKB-KW"/>
</dbReference>
<name>A0A7C9VEL7_9HYPH</name>
<dbReference type="InterPro" id="IPR023214">
    <property type="entry name" value="HAD_sf"/>
</dbReference>
<evidence type="ECO:0000313" key="6">
    <source>
        <dbReference type="Proteomes" id="UP000481252"/>
    </source>
</evidence>
<proteinExistence type="inferred from homology"/>
<evidence type="ECO:0000256" key="2">
    <source>
        <dbReference type="ARBA" id="ARBA00006171"/>
    </source>
</evidence>
<evidence type="ECO:0000256" key="1">
    <source>
        <dbReference type="ARBA" id="ARBA00001946"/>
    </source>
</evidence>
<dbReference type="RefSeq" id="WP_165119178.1">
    <property type="nucleotide sequence ID" value="NZ_JAAKZG010000006.1"/>
</dbReference>
<dbReference type="Proteomes" id="UP000481252">
    <property type="component" value="Unassembled WGS sequence"/>
</dbReference>
<keyword evidence="5" id="KW-0378">Hydrolase</keyword>
<dbReference type="CDD" id="cd07526">
    <property type="entry name" value="HAD_BPGM_like"/>
    <property type="match status" value="1"/>
</dbReference>
<comment type="caution">
    <text evidence="5">The sequence shown here is derived from an EMBL/GenBank/DDBJ whole genome shotgun (WGS) entry which is preliminary data.</text>
</comment>
<dbReference type="InterPro" id="IPR051600">
    <property type="entry name" value="Beta-PGM-like"/>
</dbReference>